<evidence type="ECO:0000256" key="5">
    <source>
        <dbReference type="ARBA" id="ARBA00022989"/>
    </source>
</evidence>
<evidence type="ECO:0000256" key="7">
    <source>
        <dbReference type="SAM" id="Phobius"/>
    </source>
</evidence>
<dbReference type="GO" id="GO:0012505">
    <property type="term" value="C:endomembrane system"/>
    <property type="evidence" value="ECO:0007669"/>
    <property type="project" value="UniProtKB-SubCell"/>
</dbReference>
<comment type="subcellular location">
    <subcellularLocation>
        <location evidence="1">Endomembrane system</location>
        <topology evidence="1">Multi-pass membrane protein</topology>
    </subcellularLocation>
</comment>
<feature type="transmembrane region" description="Helical" evidence="7">
    <location>
        <begin position="179"/>
        <end position="197"/>
    </location>
</feature>
<dbReference type="CDD" id="cd23112">
    <property type="entry name" value="glucose_uptake_GlcU"/>
    <property type="match status" value="1"/>
</dbReference>
<evidence type="ECO:0000313" key="8">
    <source>
        <dbReference type="EMBL" id="TGA96377.1"/>
    </source>
</evidence>
<keyword evidence="3 8" id="KW-0813">Transport</keyword>
<feature type="transmembrane region" description="Helical" evidence="7">
    <location>
        <begin position="32"/>
        <end position="50"/>
    </location>
</feature>
<dbReference type="InterPro" id="IPR037185">
    <property type="entry name" value="EmrE-like"/>
</dbReference>
<evidence type="ECO:0000256" key="2">
    <source>
        <dbReference type="ARBA" id="ARBA00006117"/>
    </source>
</evidence>
<evidence type="ECO:0000256" key="3">
    <source>
        <dbReference type="ARBA" id="ARBA00022597"/>
    </source>
</evidence>
<keyword evidence="3 8" id="KW-0762">Sugar transport</keyword>
<feature type="transmembrane region" description="Helical" evidence="7">
    <location>
        <begin position="6"/>
        <end position="25"/>
    </location>
</feature>
<accession>A0A4Z0GJZ5</accession>
<sequence length="288" mass="30385">MTGILIALIPALLWGTLPLVSTKMGGTPHHQVFGMTIGALAFSIVLSFIVPPNFGITVIVVGFISGLFWAVGQFYQFGAMKVIGISKTMPISTGMQLAGASLCGVLIFNEWNTAFRLFVGFGALTLIVCGVLLTSHEQKRNAEAGGSSSILKGIGLLVLSTLGFISYLVILRIFDINGWSAILPQSFGMIFGSLILSGGKIRELADRRTLLNVTSGLMWGGGNIALLVATKIEGIATSFSMSQIGTVLSTLGGIFLLGERKTKKQMIFILAGCTLIAIGGLLLGLTKR</sequence>
<dbReference type="PANTHER" id="PTHR16119">
    <property type="entry name" value="TRANSMEMBRANE PROTEIN 144"/>
    <property type="match status" value="1"/>
</dbReference>
<feature type="transmembrane region" description="Helical" evidence="7">
    <location>
        <begin position="56"/>
        <end position="77"/>
    </location>
</feature>
<feature type="transmembrane region" description="Helical" evidence="7">
    <location>
        <begin position="154"/>
        <end position="173"/>
    </location>
</feature>
<evidence type="ECO:0000256" key="1">
    <source>
        <dbReference type="ARBA" id="ARBA00004127"/>
    </source>
</evidence>
<dbReference type="EMBL" id="SRJD01000025">
    <property type="protein sequence ID" value="TGA96377.1"/>
    <property type="molecule type" value="Genomic_DNA"/>
</dbReference>
<dbReference type="GO" id="GO:0016020">
    <property type="term" value="C:membrane"/>
    <property type="evidence" value="ECO:0007669"/>
    <property type="project" value="InterPro"/>
</dbReference>
<dbReference type="PANTHER" id="PTHR16119:SF17">
    <property type="entry name" value="TRANSMEMBRANE PROTEIN 144"/>
    <property type="match status" value="1"/>
</dbReference>
<organism evidence="8 9">
    <name type="scientific">Sporolactobacillus shoreae</name>
    <dbReference type="NCBI Taxonomy" id="1465501"/>
    <lineage>
        <taxon>Bacteria</taxon>
        <taxon>Bacillati</taxon>
        <taxon>Bacillota</taxon>
        <taxon>Bacilli</taxon>
        <taxon>Bacillales</taxon>
        <taxon>Sporolactobacillaceae</taxon>
        <taxon>Sporolactobacillus</taxon>
    </lineage>
</organism>
<name>A0A4Z0GJZ5_9BACL</name>
<dbReference type="Pfam" id="PF06800">
    <property type="entry name" value="Sugar_transport"/>
    <property type="match status" value="1"/>
</dbReference>
<feature type="transmembrane region" description="Helical" evidence="7">
    <location>
        <begin position="209"/>
        <end position="229"/>
    </location>
</feature>
<keyword evidence="4 7" id="KW-0812">Transmembrane</keyword>
<dbReference type="GO" id="GO:0015144">
    <property type="term" value="F:carbohydrate transmembrane transporter activity"/>
    <property type="evidence" value="ECO:0007669"/>
    <property type="project" value="InterPro"/>
</dbReference>
<reference evidence="8 9" key="1">
    <citation type="journal article" date="2015" name="Int. J. Syst. Evol. Microbiol.">
        <title>Sporolactobacillus shoreae sp. nov. and Sporolactobacillus spathodeae sp. nov., two spore-forming lactic acid bacteria isolated from tree barks in Thailand.</title>
        <authorList>
            <person name="Thamacharoensuk T."/>
            <person name="Kitahara M."/>
            <person name="Ohkuma M."/>
            <person name="Thongchul N."/>
            <person name="Tanasupawat S."/>
        </authorList>
    </citation>
    <scope>NUCLEOTIDE SEQUENCE [LARGE SCALE GENOMIC DNA]</scope>
    <source>
        <strain evidence="8 9">BK92</strain>
    </source>
</reference>
<keyword evidence="9" id="KW-1185">Reference proteome</keyword>
<dbReference type="OrthoDB" id="1452595at2"/>
<comment type="similarity">
    <text evidence="2">Belongs to the GRP transporter (TC 2.A.7.5) family.</text>
</comment>
<protein>
    <submittedName>
        <fullName evidence="8">Glucose transporter GlcU</fullName>
    </submittedName>
</protein>
<proteinExistence type="inferred from homology"/>
<evidence type="ECO:0000256" key="6">
    <source>
        <dbReference type="ARBA" id="ARBA00023136"/>
    </source>
</evidence>
<dbReference type="InterPro" id="IPR010651">
    <property type="entry name" value="Sugar_transport"/>
</dbReference>
<gene>
    <name evidence="8" type="ORF">E4665_15575</name>
</gene>
<dbReference type="Proteomes" id="UP000298347">
    <property type="component" value="Unassembled WGS sequence"/>
</dbReference>
<keyword evidence="5 7" id="KW-1133">Transmembrane helix</keyword>
<feature type="transmembrane region" description="Helical" evidence="7">
    <location>
        <begin position="114"/>
        <end position="133"/>
    </location>
</feature>
<feature type="transmembrane region" description="Helical" evidence="7">
    <location>
        <begin position="266"/>
        <end position="285"/>
    </location>
</feature>
<evidence type="ECO:0000313" key="9">
    <source>
        <dbReference type="Proteomes" id="UP000298347"/>
    </source>
</evidence>
<comment type="caution">
    <text evidence="8">The sequence shown here is derived from an EMBL/GenBank/DDBJ whole genome shotgun (WGS) entry which is preliminary data.</text>
</comment>
<feature type="transmembrane region" description="Helical" evidence="7">
    <location>
        <begin position="235"/>
        <end position="257"/>
    </location>
</feature>
<evidence type="ECO:0000256" key="4">
    <source>
        <dbReference type="ARBA" id="ARBA00022692"/>
    </source>
</evidence>
<dbReference type="AlphaFoldDB" id="A0A4Z0GJZ5"/>
<dbReference type="SUPFAM" id="SSF103481">
    <property type="entry name" value="Multidrug resistance efflux transporter EmrE"/>
    <property type="match status" value="2"/>
</dbReference>
<keyword evidence="6 7" id="KW-0472">Membrane</keyword>